<evidence type="ECO:0000256" key="1">
    <source>
        <dbReference type="SAM" id="MobiDB-lite"/>
    </source>
</evidence>
<dbReference type="AlphaFoldDB" id="A0AA38H2S0"/>
<evidence type="ECO:0000313" key="2">
    <source>
        <dbReference type="EMBL" id="KAI9633143.1"/>
    </source>
</evidence>
<dbReference type="GeneID" id="77729655"/>
<proteinExistence type="predicted"/>
<dbReference type="EMBL" id="JAKWFO010000011">
    <property type="protein sequence ID" value="KAI9633143.1"/>
    <property type="molecule type" value="Genomic_DNA"/>
</dbReference>
<dbReference type="RefSeq" id="XP_052942920.1">
    <property type="nucleotide sequence ID" value="XM_053090450.1"/>
</dbReference>
<feature type="region of interest" description="Disordered" evidence="1">
    <location>
        <begin position="1"/>
        <end position="28"/>
    </location>
</feature>
<keyword evidence="3" id="KW-1185">Reference proteome</keyword>
<accession>A0AA38H2S0</accession>
<comment type="caution">
    <text evidence="2">The sequence shown here is derived from an EMBL/GenBank/DDBJ whole genome shotgun (WGS) entry which is preliminary data.</text>
</comment>
<evidence type="ECO:0000313" key="3">
    <source>
        <dbReference type="Proteomes" id="UP001164286"/>
    </source>
</evidence>
<reference evidence="2" key="1">
    <citation type="journal article" date="2022" name="G3 (Bethesda)">
        <title>High quality genome of the basidiomycete yeast Dioszegia hungarica PDD-24b-2 isolated from cloud water.</title>
        <authorList>
            <person name="Jarrige D."/>
            <person name="Haridas S."/>
            <person name="Bleykasten-Grosshans C."/>
            <person name="Joly M."/>
            <person name="Nadalig T."/>
            <person name="Sancelme M."/>
            <person name="Vuilleumier S."/>
            <person name="Grigoriev I.V."/>
            <person name="Amato P."/>
            <person name="Bringel F."/>
        </authorList>
    </citation>
    <scope>NUCLEOTIDE SEQUENCE</scope>
    <source>
        <strain evidence="2">PDD-24b-2</strain>
    </source>
</reference>
<organism evidence="2 3">
    <name type="scientific">Dioszegia hungarica</name>
    <dbReference type="NCBI Taxonomy" id="4972"/>
    <lineage>
        <taxon>Eukaryota</taxon>
        <taxon>Fungi</taxon>
        <taxon>Dikarya</taxon>
        <taxon>Basidiomycota</taxon>
        <taxon>Agaricomycotina</taxon>
        <taxon>Tremellomycetes</taxon>
        <taxon>Tremellales</taxon>
        <taxon>Bulleribasidiaceae</taxon>
        <taxon>Dioszegia</taxon>
    </lineage>
</organism>
<dbReference type="Proteomes" id="UP001164286">
    <property type="component" value="Unassembled WGS sequence"/>
</dbReference>
<sequence length="225" mass="24704">MGVPITEEMAPSSSSSDTGPSPPTVHTVPKLLTPAASLWLQSRSLPGQDKKYRRTGEDRPITLENLRIALRLLRLSVPRCIALFTTGMEVRVLAVLADRLAGCILPTMSIWAYSRMMDVVQKSLAGDLVDEIEVIRVVFVAMSCTTAYDILRYILSENDARVQAHVDNALERAYLAAQLSLPISATTSPYFSALLHEAGIFSGHEQRITRGAVDWQFPVPHISAS</sequence>
<protein>
    <submittedName>
        <fullName evidence="2">Uncharacterized protein</fullName>
    </submittedName>
</protein>
<gene>
    <name evidence="2" type="ORF">MKK02DRAFT_39121</name>
</gene>
<name>A0AA38H2S0_9TREE</name>